<keyword evidence="5 6" id="KW-0472">Membrane</keyword>
<dbReference type="InterPro" id="IPR013057">
    <property type="entry name" value="AA_transpt_TM"/>
</dbReference>
<sequence length="217" mass="24823">MRNAGGFQLAYTGGWFYVLTLIFPHSITANLAFPDKVLHNDNIYAVLPSSNWKIGSVWLMNLHQVVSFAIYSIPLLYMWEKLLRVHSRPAYIRLPLRLPISCAIWLLALAFPFYGTLNALYAAASEPWVAFIFPSLMHTIAFRREADRRAAALKPFKCLQIGNWAPVFFINISIVVLWTVFQFGFGLFFAIKELITNVTDFGVFAKCYQCNRLFPAE</sequence>
<evidence type="ECO:0000256" key="6">
    <source>
        <dbReference type="SAM" id="Phobius"/>
    </source>
</evidence>
<evidence type="ECO:0000256" key="2">
    <source>
        <dbReference type="ARBA" id="ARBA00022692"/>
    </source>
</evidence>
<evidence type="ECO:0000256" key="3">
    <source>
        <dbReference type="ARBA" id="ARBA00022970"/>
    </source>
</evidence>
<feature type="transmembrane region" description="Helical" evidence="6">
    <location>
        <begin position="57"/>
        <end position="79"/>
    </location>
</feature>
<accession>A0ABP1FNN7</accession>
<organism evidence="8 9">
    <name type="scientific">Coccomyxa viridis</name>
    <dbReference type="NCBI Taxonomy" id="1274662"/>
    <lineage>
        <taxon>Eukaryota</taxon>
        <taxon>Viridiplantae</taxon>
        <taxon>Chlorophyta</taxon>
        <taxon>core chlorophytes</taxon>
        <taxon>Trebouxiophyceae</taxon>
        <taxon>Trebouxiophyceae incertae sedis</taxon>
        <taxon>Coccomyxaceae</taxon>
        <taxon>Coccomyxa</taxon>
    </lineage>
</organism>
<gene>
    <name evidence="8" type="primary">g3808</name>
    <name evidence="8" type="ORF">VP750_LOCUS3249</name>
</gene>
<feature type="domain" description="Amino acid transporter transmembrane" evidence="7">
    <location>
        <begin position="24"/>
        <end position="155"/>
    </location>
</feature>
<keyword evidence="3" id="KW-0029">Amino-acid transport</keyword>
<reference evidence="8 9" key="1">
    <citation type="submission" date="2024-06" db="EMBL/GenBank/DDBJ databases">
        <authorList>
            <person name="Kraege A."/>
            <person name="Thomma B."/>
        </authorList>
    </citation>
    <scope>NUCLEOTIDE SEQUENCE [LARGE SCALE GENOMIC DNA]</scope>
</reference>
<feature type="transmembrane region" description="Helical" evidence="6">
    <location>
        <begin position="163"/>
        <end position="191"/>
    </location>
</feature>
<evidence type="ECO:0000313" key="8">
    <source>
        <dbReference type="EMBL" id="CAL5221590.1"/>
    </source>
</evidence>
<proteinExistence type="predicted"/>
<evidence type="ECO:0000313" key="9">
    <source>
        <dbReference type="Proteomes" id="UP001497392"/>
    </source>
</evidence>
<dbReference type="Pfam" id="PF01490">
    <property type="entry name" value="Aa_trans"/>
    <property type="match status" value="1"/>
</dbReference>
<keyword evidence="3" id="KW-0813">Transport</keyword>
<evidence type="ECO:0000256" key="5">
    <source>
        <dbReference type="ARBA" id="ARBA00023136"/>
    </source>
</evidence>
<feature type="transmembrane region" description="Helical" evidence="6">
    <location>
        <begin position="91"/>
        <end position="114"/>
    </location>
</feature>
<keyword evidence="9" id="KW-1185">Reference proteome</keyword>
<dbReference type="EMBL" id="CAXHTA020000005">
    <property type="protein sequence ID" value="CAL5221590.1"/>
    <property type="molecule type" value="Genomic_DNA"/>
</dbReference>
<keyword evidence="4 6" id="KW-1133">Transmembrane helix</keyword>
<comment type="subcellular location">
    <subcellularLocation>
        <location evidence="1">Membrane</location>
    </subcellularLocation>
</comment>
<comment type="caution">
    <text evidence="8">The sequence shown here is derived from an EMBL/GenBank/DDBJ whole genome shotgun (WGS) entry which is preliminary data.</text>
</comment>
<name>A0ABP1FNN7_9CHLO</name>
<protein>
    <submittedName>
        <fullName evidence="8">G3808 protein</fullName>
    </submittedName>
</protein>
<dbReference type="Proteomes" id="UP001497392">
    <property type="component" value="Unassembled WGS sequence"/>
</dbReference>
<keyword evidence="2 6" id="KW-0812">Transmembrane</keyword>
<evidence type="ECO:0000256" key="1">
    <source>
        <dbReference type="ARBA" id="ARBA00004370"/>
    </source>
</evidence>
<evidence type="ECO:0000259" key="7">
    <source>
        <dbReference type="Pfam" id="PF01490"/>
    </source>
</evidence>
<evidence type="ECO:0000256" key="4">
    <source>
        <dbReference type="ARBA" id="ARBA00022989"/>
    </source>
</evidence>
<feature type="transmembrane region" description="Helical" evidence="6">
    <location>
        <begin position="12"/>
        <end position="33"/>
    </location>
</feature>